<keyword evidence="4" id="KW-1185">Reference proteome</keyword>
<evidence type="ECO:0000313" key="3">
    <source>
        <dbReference type="EMBL" id="GLY83742.1"/>
    </source>
</evidence>
<comment type="caution">
    <text evidence="3">The sequence shown here is derived from an EMBL/GenBank/DDBJ whole genome shotgun (WGS) entry which is preliminary data.</text>
</comment>
<dbReference type="Proteomes" id="UP001165074">
    <property type="component" value="Unassembled WGS sequence"/>
</dbReference>
<evidence type="ECO:0000256" key="1">
    <source>
        <dbReference type="SAM" id="MobiDB-lite"/>
    </source>
</evidence>
<protein>
    <recommendedName>
        <fullName evidence="5">DUF2690 domain-containing protein</fullName>
    </recommendedName>
</protein>
<proteinExistence type="predicted"/>
<dbReference type="RefSeq" id="WP_285568336.1">
    <property type="nucleotide sequence ID" value="NZ_BSTK01000002.1"/>
</dbReference>
<keyword evidence="2" id="KW-0732">Signal</keyword>
<evidence type="ECO:0008006" key="5">
    <source>
        <dbReference type="Google" id="ProtNLM"/>
    </source>
</evidence>
<dbReference type="AlphaFoldDB" id="A0A9W6S0W9"/>
<feature type="chain" id="PRO_5040904312" description="DUF2690 domain-containing protein" evidence="2">
    <location>
        <begin position="27"/>
        <end position="166"/>
    </location>
</feature>
<feature type="compositionally biased region" description="Polar residues" evidence="1">
    <location>
        <begin position="125"/>
        <end position="141"/>
    </location>
</feature>
<name>A0A9W6S0W9_9ACTN</name>
<evidence type="ECO:0000313" key="4">
    <source>
        <dbReference type="Proteomes" id="UP001165074"/>
    </source>
</evidence>
<evidence type="ECO:0000256" key="2">
    <source>
        <dbReference type="SAM" id="SignalP"/>
    </source>
</evidence>
<accession>A0A9W6S0W9</accession>
<sequence length="166" mass="17304">MKPKIHRRVTVLIAAGAIGSGLVGLASTSAASASSSASAGTADKDPACTAYQDKYKARLVTSYKILGGNDSVHDISGGTLQLWASDACGTAWVKTVKLPQYAGQPQLTVAAITSRDDPEQKRSETVTSADLESPAASTGQRSGELHVEGGFLGGNYQFDANYTFQY</sequence>
<feature type="signal peptide" evidence="2">
    <location>
        <begin position="1"/>
        <end position="26"/>
    </location>
</feature>
<feature type="region of interest" description="Disordered" evidence="1">
    <location>
        <begin position="114"/>
        <end position="144"/>
    </location>
</feature>
<reference evidence="3" key="1">
    <citation type="submission" date="2023-03" db="EMBL/GenBank/DDBJ databases">
        <title>Actinoallomurus iriomotensis NBRC 103684.</title>
        <authorList>
            <person name="Ichikawa N."/>
            <person name="Sato H."/>
            <person name="Tonouchi N."/>
        </authorList>
    </citation>
    <scope>NUCLEOTIDE SEQUENCE</scope>
    <source>
        <strain evidence="3">NBRC 103684</strain>
    </source>
</reference>
<feature type="compositionally biased region" description="Basic and acidic residues" evidence="1">
    <location>
        <begin position="114"/>
        <end position="124"/>
    </location>
</feature>
<dbReference type="EMBL" id="BSTK01000002">
    <property type="protein sequence ID" value="GLY83742.1"/>
    <property type="molecule type" value="Genomic_DNA"/>
</dbReference>
<gene>
    <name evidence="3" type="ORF">Airi02_016710</name>
</gene>
<organism evidence="3 4">
    <name type="scientific">Actinoallomurus iriomotensis</name>
    <dbReference type="NCBI Taxonomy" id="478107"/>
    <lineage>
        <taxon>Bacteria</taxon>
        <taxon>Bacillati</taxon>
        <taxon>Actinomycetota</taxon>
        <taxon>Actinomycetes</taxon>
        <taxon>Streptosporangiales</taxon>
        <taxon>Thermomonosporaceae</taxon>
        <taxon>Actinoallomurus</taxon>
    </lineage>
</organism>